<dbReference type="InterPro" id="IPR036047">
    <property type="entry name" value="F-box-like_dom_sf"/>
</dbReference>
<feature type="coiled-coil region" evidence="1">
    <location>
        <begin position="317"/>
        <end position="347"/>
    </location>
</feature>
<feature type="region of interest" description="Disordered" evidence="2">
    <location>
        <begin position="25"/>
        <end position="65"/>
    </location>
</feature>
<proteinExistence type="predicted"/>
<keyword evidence="5" id="KW-1185">Reference proteome</keyword>
<evidence type="ECO:0000313" key="4">
    <source>
        <dbReference type="EMBL" id="ORY91157.1"/>
    </source>
</evidence>
<dbReference type="SUPFAM" id="SSF81383">
    <property type="entry name" value="F-box domain"/>
    <property type="match status" value="1"/>
</dbReference>
<dbReference type="PROSITE" id="PS50181">
    <property type="entry name" value="FBOX"/>
    <property type="match status" value="1"/>
</dbReference>
<evidence type="ECO:0000256" key="2">
    <source>
        <dbReference type="SAM" id="MobiDB-lite"/>
    </source>
</evidence>
<reference evidence="4 5" key="1">
    <citation type="submission" date="2016-07" db="EMBL/GenBank/DDBJ databases">
        <title>Pervasive Adenine N6-methylation of Active Genes in Fungi.</title>
        <authorList>
            <consortium name="DOE Joint Genome Institute"/>
            <person name="Mondo S.J."/>
            <person name="Dannebaum R.O."/>
            <person name="Kuo R.C."/>
            <person name="Labutti K."/>
            <person name="Haridas S."/>
            <person name="Kuo A."/>
            <person name="Salamov A."/>
            <person name="Ahrendt S.R."/>
            <person name="Lipzen A."/>
            <person name="Sullivan W."/>
            <person name="Andreopoulos W.B."/>
            <person name="Clum A."/>
            <person name="Lindquist E."/>
            <person name="Daum C."/>
            <person name="Ramamoorthy G.K."/>
            <person name="Gryganskyi A."/>
            <person name="Culley D."/>
            <person name="Magnuson J.K."/>
            <person name="James T.Y."/>
            <person name="O'Malley M.A."/>
            <person name="Stajich J.E."/>
            <person name="Spatafora J.W."/>
            <person name="Visel A."/>
            <person name="Grigoriev I.V."/>
        </authorList>
    </citation>
    <scope>NUCLEOTIDE SEQUENCE [LARGE SCALE GENOMIC DNA]</scope>
    <source>
        <strain evidence="4 5">NRRL 2496</strain>
    </source>
</reference>
<gene>
    <name evidence="4" type="ORF">BCR43DRAFT_498600</name>
</gene>
<evidence type="ECO:0000259" key="3">
    <source>
        <dbReference type="PROSITE" id="PS50181"/>
    </source>
</evidence>
<dbReference type="SMART" id="SM00256">
    <property type="entry name" value="FBOX"/>
    <property type="match status" value="1"/>
</dbReference>
<dbReference type="OrthoDB" id="2322499at2759"/>
<feature type="domain" description="F-box" evidence="3">
    <location>
        <begin position="67"/>
        <end position="118"/>
    </location>
</feature>
<dbReference type="InParanoid" id="A0A1X2H145"/>
<dbReference type="EMBL" id="MCGN01000011">
    <property type="protein sequence ID" value="ORY91157.1"/>
    <property type="molecule type" value="Genomic_DNA"/>
</dbReference>
<name>A0A1X2H145_SYNRA</name>
<dbReference type="Pfam" id="PF12937">
    <property type="entry name" value="F-box-like"/>
    <property type="match status" value="1"/>
</dbReference>
<evidence type="ECO:0000313" key="5">
    <source>
        <dbReference type="Proteomes" id="UP000242180"/>
    </source>
</evidence>
<protein>
    <recommendedName>
        <fullName evidence="3">F-box domain-containing protein</fullName>
    </recommendedName>
</protein>
<dbReference type="Proteomes" id="UP000242180">
    <property type="component" value="Unassembled WGS sequence"/>
</dbReference>
<dbReference type="STRING" id="13706.A0A1X2H145"/>
<dbReference type="AlphaFoldDB" id="A0A1X2H145"/>
<organism evidence="4 5">
    <name type="scientific">Syncephalastrum racemosum</name>
    <name type="common">Filamentous fungus</name>
    <dbReference type="NCBI Taxonomy" id="13706"/>
    <lineage>
        <taxon>Eukaryota</taxon>
        <taxon>Fungi</taxon>
        <taxon>Fungi incertae sedis</taxon>
        <taxon>Mucoromycota</taxon>
        <taxon>Mucoromycotina</taxon>
        <taxon>Mucoromycetes</taxon>
        <taxon>Mucorales</taxon>
        <taxon>Syncephalastraceae</taxon>
        <taxon>Syncephalastrum</taxon>
    </lineage>
</organism>
<dbReference type="Gene3D" id="1.20.1280.50">
    <property type="match status" value="1"/>
</dbReference>
<comment type="caution">
    <text evidence="4">The sequence shown here is derived from an EMBL/GenBank/DDBJ whole genome shotgun (WGS) entry which is preliminary data.</text>
</comment>
<sequence length="491" mass="57665">MVLTRSQKRVLEGPVCNDASAVNRSETEVAPPMARPRGVKRSTASGTDEHKVVKQRKRRRSVAQNQTDRFTQLPVDILFIIFNLLPAREVFTLELTCRRLAQLLSEQSPDGAYFWAQKATLLQLPDTPLLSRKHLFSLVSLTGCQLCHRPRTRKVFWMFLIRCCDDCFQERTVRHYNLDRKKLKREYAFLPSVTGEGYSTSRRELCYYDIYWQPDLVDEVPTEEELQAREVRLEELRRLQSDMTRWESQQASAKREAALRHQTANQAKIAQLVARIVPPAEEDVLQRCKAYRNAMKKQDEMTKRSLTLLENKLPKEVQQAREEIRQFQELRERRQREYEAQLQLEQEQRRARERAQRRDQRIAEMIHKDIFSPDMGFAHLAARFPLRVWLRYSRFITDGAINAGVAYDRESEVELQANDVLPLLRPTYPALLQIIRGEHDAIYQCLHCNNDRMFISNGIRDHMRMVHGAFDEAYVRNTGNFEIIQHPPEDA</sequence>
<keyword evidence="1" id="KW-0175">Coiled coil</keyword>
<evidence type="ECO:0000256" key="1">
    <source>
        <dbReference type="SAM" id="Coils"/>
    </source>
</evidence>
<accession>A0A1X2H145</accession>
<dbReference type="InterPro" id="IPR001810">
    <property type="entry name" value="F-box_dom"/>
</dbReference>
<dbReference type="CDD" id="cd09917">
    <property type="entry name" value="F-box_SF"/>
    <property type="match status" value="1"/>
</dbReference>